<proteinExistence type="predicted"/>
<organism evidence="1 2">
    <name type="scientific">Pseudomonas peradeniyensis</name>
    <dbReference type="NCBI Taxonomy" id="2745488"/>
    <lineage>
        <taxon>Bacteria</taxon>
        <taxon>Pseudomonadati</taxon>
        <taxon>Pseudomonadota</taxon>
        <taxon>Gammaproteobacteria</taxon>
        <taxon>Pseudomonadales</taxon>
        <taxon>Pseudomonadaceae</taxon>
        <taxon>Pseudomonas</taxon>
    </lineage>
</organism>
<sequence>MVPEHATPPAWLSPLLRVLGGGPLAQPLDREAYWRLLHLWQAEVVLPLLTEALAEHAPAVVTLQRLHQRASLGLCGRTGEWRAALRPVLLPTFRRAYDFESAHAQAYDSALAYGRAPSNQAMIAGQFGDAEAFARHYAQLSTEANAQAFATANAAASSEVAARAYAHADEQACASVVGALARVCSWACATSIEQRMALTTQMAAGLQRLASQFNQHTSGREAWINRD</sequence>
<evidence type="ECO:0000313" key="1">
    <source>
        <dbReference type="EMBL" id="MCU7237318.1"/>
    </source>
</evidence>
<reference evidence="1" key="3">
    <citation type="journal article" date="2023" name="mSystems">
        <title>Charting the Lipopeptidome of Nonpathogenic Pseudomonas.</title>
        <authorList>
            <person name="Cesa-Luna C."/>
            <person name="Geudens N."/>
            <person name="Girard L."/>
            <person name="De Roo V."/>
            <person name="Maklad H.R."/>
            <person name="Martins J.C."/>
            <person name="Hofte M."/>
            <person name="De Mot R."/>
        </authorList>
    </citation>
    <scope>NUCLEOTIDE SEQUENCE</scope>
    <source>
        <strain evidence="1">COR51</strain>
    </source>
</reference>
<evidence type="ECO:0000313" key="2">
    <source>
        <dbReference type="Proteomes" id="UP001139994"/>
    </source>
</evidence>
<dbReference type="EMBL" id="JAOSLA010000004">
    <property type="protein sequence ID" value="MCU7237318.1"/>
    <property type="molecule type" value="Genomic_DNA"/>
</dbReference>
<gene>
    <name evidence="1" type="ORF">OC929_04590</name>
</gene>
<reference evidence="1" key="1">
    <citation type="journal article" date="2022" name="Microbiol. Spectr.">
        <title>An Nuclear Magnetic Resonance Fingerprint Matching Approach for the Identification and Structural Re-Evaluation of Pseudomonas Lipopeptides.</title>
        <authorList>
            <person name="De Roo V."/>
            <person name="Verleysen Y."/>
            <person name="Kovacs B."/>
            <person name="De Vleeschouwer M."/>
            <person name="Muangkaew P."/>
            <person name="Girard L."/>
            <person name="Hofte M."/>
            <person name="De Mot R."/>
            <person name="Madder A."/>
            <person name="Geudens N."/>
            <person name="Martins J.C."/>
        </authorList>
    </citation>
    <scope>NUCLEOTIDE SEQUENCE</scope>
    <source>
        <strain evidence="1">COR51</strain>
    </source>
</reference>
<protein>
    <submittedName>
        <fullName evidence="1">Uncharacterized protein</fullName>
    </submittedName>
</protein>
<keyword evidence="2" id="KW-1185">Reference proteome</keyword>
<reference evidence="1" key="2">
    <citation type="submission" date="2022-09" db="EMBL/GenBank/DDBJ databases">
        <authorList>
            <person name="Cesa-Luna C."/>
            <person name="Girard L."/>
            <person name="Lood C."/>
            <person name="Hofte M."/>
            <person name="De Mot R."/>
        </authorList>
    </citation>
    <scope>NUCLEOTIDE SEQUENCE</scope>
    <source>
        <strain evidence="1">COR51</strain>
    </source>
</reference>
<dbReference type="RefSeq" id="WP_050705536.1">
    <property type="nucleotide sequence ID" value="NZ_JAOSLA010000004.1"/>
</dbReference>
<dbReference type="Proteomes" id="UP001139994">
    <property type="component" value="Unassembled WGS sequence"/>
</dbReference>
<accession>A0ABT2V767</accession>
<comment type="caution">
    <text evidence="1">The sequence shown here is derived from an EMBL/GenBank/DDBJ whole genome shotgun (WGS) entry which is preliminary data.</text>
</comment>
<name>A0ABT2V767_9PSED</name>